<dbReference type="InterPro" id="IPR042235">
    <property type="entry name" value="ZP-C_dom"/>
</dbReference>
<keyword evidence="12 14" id="KW-1015">Disulfide bond</keyword>
<dbReference type="PANTHER" id="PTHR11576">
    <property type="entry name" value="ZONA PELLUCIDA SPERM-BINDING PROTEIN 3"/>
    <property type="match status" value="1"/>
</dbReference>
<keyword evidence="7 14" id="KW-0165">Cleavage on pair of basic residues</keyword>
<keyword evidence="10 14" id="KW-1133">Transmembrane helix</keyword>
<dbReference type="InterPro" id="IPR055355">
    <property type="entry name" value="ZP-C"/>
</dbReference>
<evidence type="ECO:0000256" key="11">
    <source>
        <dbReference type="ARBA" id="ARBA00023136"/>
    </source>
</evidence>
<feature type="transmembrane region" description="Helical" evidence="14">
    <location>
        <begin position="12"/>
        <end position="30"/>
    </location>
</feature>
<dbReference type="GO" id="GO:0035805">
    <property type="term" value="C:egg coat"/>
    <property type="evidence" value="ECO:0007669"/>
    <property type="project" value="UniProtKB-SubCell"/>
</dbReference>
<comment type="similarity">
    <text evidence="2 14">Belongs to the ZP domain family. ZPC subfamily.</text>
</comment>
<dbReference type="PROSITE" id="PS51034">
    <property type="entry name" value="ZP_2"/>
    <property type="match status" value="1"/>
</dbReference>
<keyword evidence="5 14" id="KW-0964">Secreted</keyword>
<evidence type="ECO:0000256" key="14">
    <source>
        <dbReference type="RuleBase" id="RU367066"/>
    </source>
</evidence>
<reference evidence="17" key="4">
    <citation type="submission" date="2025-09" db="UniProtKB">
        <authorList>
            <consortium name="Ensembl"/>
        </authorList>
    </citation>
    <scope>IDENTIFICATION</scope>
</reference>
<keyword evidence="11 14" id="KW-0472">Membrane</keyword>
<dbReference type="Bgee" id="ENSELUG00000007738">
    <property type="expression patterns" value="Expressed in ovary and 5 other cell types or tissues"/>
</dbReference>
<comment type="domain">
    <text evidence="14">The ZP domain is involved in the polymerization of the ZP proteins to form the zona pellucida.</text>
</comment>
<evidence type="ECO:0000256" key="12">
    <source>
        <dbReference type="ARBA" id="ARBA00023157"/>
    </source>
</evidence>
<dbReference type="InParanoid" id="A0A3P8XQQ2"/>
<dbReference type="FunFam" id="2.60.40.4100:FF:000002">
    <property type="entry name" value="Zona pellucida sperm-binding protein 3"/>
    <property type="match status" value="1"/>
</dbReference>
<dbReference type="Gene3D" id="2.60.40.4100">
    <property type="entry name" value="Zona pellucida, ZP-C domain"/>
    <property type="match status" value="1"/>
</dbReference>
<reference evidence="17" key="3">
    <citation type="submission" date="2025-08" db="UniProtKB">
        <authorList>
            <consortium name="Ensembl"/>
        </authorList>
    </citation>
    <scope>IDENTIFICATION</scope>
</reference>
<comment type="function">
    <text evidence="14">Component of the zona pellucida, an extracellular matrix surrounding oocytes which mediates sperm binding, induction of the acrosome reaction and prevents post-fertilization polyspermy. The zona pellucida is composed of 3 to 4 glycoproteins, ZP1, ZP2, ZP3, and ZP4. ZP3 is essential for sperm binding and zona matrix formation.</text>
</comment>
<dbReference type="InterPro" id="IPR001507">
    <property type="entry name" value="ZP_dom"/>
</dbReference>
<keyword evidence="4 14" id="KW-1003">Cell membrane</keyword>
<evidence type="ECO:0000256" key="9">
    <source>
        <dbReference type="ARBA" id="ARBA00022729"/>
    </source>
</evidence>
<organism evidence="17 18">
    <name type="scientific">Esox lucius</name>
    <name type="common">Northern pike</name>
    <dbReference type="NCBI Taxonomy" id="8010"/>
    <lineage>
        <taxon>Eukaryota</taxon>
        <taxon>Metazoa</taxon>
        <taxon>Chordata</taxon>
        <taxon>Craniata</taxon>
        <taxon>Vertebrata</taxon>
        <taxon>Euteleostomi</taxon>
        <taxon>Actinopterygii</taxon>
        <taxon>Neopterygii</taxon>
        <taxon>Teleostei</taxon>
        <taxon>Protacanthopterygii</taxon>
        <taxon>Esociformes</taxon>
        <taxon>Esocidae</taxon>
        <taxon>Esox</taxon>
    </lineage>
</organism>
<evidence type="ECO:0000313" key="18">
    <source>
        <dbReference type="Proteomes" id="UP000265140"/>
    </source>
</evidence>
<evidence type="ECO:0000313" key="17">
    <source>
        <dbReference type="Ensembl" id="ENSELUP00000006901.3"/>
    </source>
</evidence>
<dbReference type="GeneID" id="105010798"/>
<dbReference type="Gene3D" id="2.60.40.3210">
    <property type="entry name" value="Zona pellucida, ZP-N domain"/>
    <property type="match status" value="1"/>
</dbReference>
<proteinExistence type="inferred from homology"/>
<evidence type="ECO:0000256" key="2">
    <source>
        <dbReference type="ARBA" id="ARBA00006735"/>
    </source>
</evidence>
<evidence type="ECO:0000256" key="3">
    <source>
        <dbReference type="ARBA" id="ARBA00017980"/>
    </source>
</evidence>
<evidence type="ECO:0000256" key="6">
    <source>
        <dbReference type="ARBA" id="ARBA00022530"/>
    </source>
</evidence>
<comment type="subcellular location">
    <subcellularLocation>
        <location evidence="1">Secreted</location>
        <location evidence="1">Extracellular space</location>
        <location evidence="1">Extracellular matrix</location>
    </subcellularLocation>
    <subcellularLocation>
        <location evidence="14">Zona pellucida</location>
    </subcellularLocation>
    <subcellularLocation>
        <location evidence="14">Cell membrane</location>
        <topology evidence="14">Single-pass type I membrane protein</topology>
    </subcellularLocation>
</comment>
<dbReference type="InterPro" id="IPR048290">
    <property type="entry name" value="ZP_chr"/>
</dbReference>
<evidence type="ECO:0000259" key="16">
    <source>
        <dbReference type="PROSITE" id="PS51034"/>
    </source>
</evidence>
<name>A0A3P8XQQ2_ESOLU</name>
<dbReference type="GeneTree" id="ENSGT01030000234567"/>
<feature type="region of interest" description="Disordered" evidence="15">
    <location>
        <begin position="433"/>
        <end position="454"/>
    </location>
</feature>
<evidence type="ECO:0000256" key="1">
    <source>
        <dbReference type="ARBA" id="ARBA00004498"/>
    </source>
</evidence>
<dbReference type="GO" id="GO:0032190">
    <property type="term" value="F:acrosin binding"/>
    <property type="evidence" value="ECO:0007669"/>
    <property type="project" value="TreeGrafter"/>
</dbReference>
<keyword evidence="18" id="KW-1185">Reference proteome</keyword>
<reference evidence="17" key="2">
    <citation type="submission" date="2020-02" db="EMBL/GenBank/DDBJ databases">
        <title>Esox lucius (northern pike) genome, fEsoLuc1, primary haplotype.</title>
        <authorList>
            <person name="Myers G."/>
            <person name="Karagic N."/>
            <person name="Meyer A."/>
            <person name="Pippel M."/>
            <person name="Reichard M."/>
            <person name="Winkler S."/>
            <person name="Tracey A."/>
            <person name="Sims Y."/>
            <person name="Howe K."/>
            <person name="Rhie A."/>
            <person name="Formenti G."/>
            <person name="Durbin R."/>
            <person name="Fedrigo O."/>
            <person name="Jarvis E.D."/>
        </authorList>
    </citation>
    <scope>NUCLEOTIDE SEQUENCE [LARGE SCALE GENOMIC DNA]</scope>
</reference>
<comment type="PTM">
    <text evidence="14">Proteolytically cleaved before the transmembrane segment to yield the secreted ectodomain incorporated in the zona pellucida.</text>
</comment>
<keyword evidence="8 14" id="KW-0812">Transmembrane</keyword>
<dbReference type="FunFam" id="2.60.40.3210:FF:000001">
    <property type="entry name" value="Zona pellucida sperm-binding protein 3"/>
    <property type="match status" value="1"/>
</dbReference>
<dbReference type="SMART" id="SM00241">
    <property type="entry name" value="ZP"/>
    <property type="match status" value="1"/>
</dbReference>
<evidence type="ECO:0000256" key="10">
    <source>
        <dbReference type="ARBA" id="ARBA00022989"/>
    </source>
</evidence>
<dbReference type="Ensembl" id="ENSELUT00000008146.3">
    <property type="protein sequence ID" value="ENSELUP00000006901.3"/>
    <property type="gene ID" value="ENSELUG00000007738.3"/>
</dbReference>
<dbReference type="AlphaFoldDB" id="A0A3P8XQQ2"/>
<evidence type="ECO:0000256" key="15">
    <source>
        <dbReference type="SAM" id="MobiDB-lite"/>
    </source>
</evidence>
<dbReference type="Pfam" id="PF00100">
    <property type="entry name" value="Zona_pellucida"/>
    <property type="match status" value="1"/>
</dbReference>
<keyword evidence="6 14" id="KW-0272">Extracellular matrix</keyword>
<feature type="region of interest" description="Disordered" evidence="15">
    <location>
        <begin position="360"/>
        <end position="392"/>
    </location>
</feature>
<dbReference type="PROSITE" id="PS50007">
    <property type="entry name" value="PIPLC_X_DOMAIN"/>
    <property type="match status" value="1"/>
</dbReference>
<dbReference type="OMA" id="YNDHENC"/>
<dbReference type="PRINTS" id="PR00023">
    <property type="entry name" value="ZPELLUCIDA"/>
</dbReference>
<dbReference type="RefSeq" id="XP_010868713.1">
    <property type="nucleotide sequence ID" value="XM_010870411.4"/>
</dbReference>
<accession>A0A3P8XQQ2</accession>
<protein>
    <recommendedName>
        <fullName evidence="3 14">Zona pellucida sperm-binding protein 3</fullName>
    </recommendedName>
</protein>
<evidence type="ECO:0000256" key="7">
    <source>
        <dbReference type="ARBA" id="ARBA00022685"/>
    </source>
</evidence>
<keyword evidence="13" id="KW-0325">Glycoprotein</keyword>
<feature type="domain" description="ZP" evidence="16">
    <location>
        <begin position="75"/>
        <end position="341"/>
    </location>
</feature>
<dbReference type="GO" id="GO:0007339">
    <property type="term" value="P:binding of sperm to zona pellucida"/>
    <property type="evidence" value="ECO:0007669"/>
    <property type="project" value="UniProtKB-UniRule"/>
</dbReference>
<evidence type="ECO:0000256" key="13">
    <source>
        <dbReference type="ARBA" id="ARBA00023180"/>
    </source>
</evidence>
<evidence type="ECO:0000256" key="5">
    <source>
        <dbReference type="ARBA" id="ARBA00022525"/>
    </source>
</evidence>
<dbReference type="PANTHER" id="PTHR11576:SF2">
    <property type="entry name" value="ZONA PELLUCIDA SPERM-BINDING PROTEIN 3"/>
    <property type="match status" value="1"/>
</dbReference>
<evidence type="ECO:0000256" key="8">
    <source>
        <dbReference type="ARBA" id="ARBA00022692"/>
    </source>
</evidence>
<dbReference type="GO" id="GO:0035803">
    <property type="term" value="P:egg coat formation"/>
    <property type="evidence" value="ECO:0007669"/>
    <property type="project" value="UniProtKB-UniRule"/>
</dbReference>
<sequence>MECLVRVTIKRLALFLLVENIISLAFSYTFSTETWHRKLPSRPVNLGNHHPFKPLQPDQQKNIFRPEPVKTIAVTCHSDYIEIAVKADIFELGTPIDINDLHLGVEQYNDHENCRATPSAEGDEYKIYAALSDCGTKNLMNQDSLIYINLLRYTPRDSPEGVIRMDSAVIPVECHYERKYSLDSDSLHPTWNPFISKVVSEDTLQFSLKLMTSDWLLERGSAVYFLGESISIEASVQTAHHTRLRVYVSSCVATLEPDRNSMPRYVLIESDGCLMDSLVPGSRSQFVRRTEDNKLQFRIDAFRFQQQTKDELYITCHVLAVPVMDHAEPSKKACSLIDGRWRSADENDLLCSRCPRPKMIDQAPAQRQLSPRLGGRRPEPRGYPSKHPASGSLWSGLKAKQVWEEDTSLGPIKVYAAKKIGSLTPRMREGIHVPGFPSAPGEGRPISPGSRWKTGMDVKKGLSAQTRNEGSTLDQWVGANNKQGFVSSATYDGYSAQKALIAQRELEPTQDSALTSTPEPFGVAITLGTEGLTQKKDMAFVVDEIAG</sequence>
<dbReference type="Proteomes" id="UP000265140">
    <property type="component" value="Chromosome 7"/>
</dbReference>
<keyword evidence="9 14" id="KW-0732">Signal</keyword>
<reference evidence="18" key="1">
    <citation type="journal article" date="2014" name="PLoS ONE">
        <title>The genome and linkage map of the northern pike (Esox lucius): conserved synteny revealed between the salmonid sister group and the Neoteleostei.</title>
        <authorList>
            <person name="Rondeau E.B."/>
            <person name="Minkley D.R."/>
            <person name="Leong J.S."/>
            <person name="Messmer A.M."/>
            <person name="Jantzen J.R."/>
            <person name="von Schalburg K.R."/>
            <person name="Lemon C."/>
            <person name="Bird N.H."/>
            <person name="Koop B.F."/>
        </authorList>
    </citation>
    <scope>NUCLEOTIDE SEQUENCE</scope>
</reference>
<dbReference type="GO" id="GO:2000344">
    <property type="term" value="P:positive regulation of acrosome reaction"/>
    <property type="evidence" value="ECO:0007669"/>
    <property type="project" value="UniProtKB-UniRule"/>
</dbReference>
<dbReference type="GO" id="GO:0005886">
    <property type="term" value="C:plasma membrane"/>
    <property type="evidence" value="ECO:0007669"/>
    <property type="project" value="UniProtKB-SubCell"/>
</dbReference>
<dbReference type="InterPro" id="IPR055356">
    <property type="entry name" value="ZP-N"/>
</dbReference>
<dbReference type="Pfam" id="PF23344">
    <property type="entry name" value="ZP-N"/>
    <property type="match status" value="1"/>
</dbReference>
<dbReference type="GO" id="GO:0035804">
    <property type="term" value="F:structural constituent of egg coat"/>
    <property type="evidence" value="ECO:0007669"/>
    <property type="project" value="UniProtKB-UniRule"/>
</dbReference>
<evidence type="ECO:0000256" key="4">
    <source>
        <dbReference type="ARBA" id="ARBA00022475"/>
    </source>
</evidence>